<feature type="binding site" evidence="18">
    <location>
        <begin position="106"/>
        <end position="110"/>
    </location>
    <ligand>
        <name>NAD(+)</name>
        <dbReference type="ChEBI" id="CHEBI:57540"/>
    </ligand>
</feature>
<keyword evidence="12 18" id="KW-0547">Nucleotide-binding</keyword>
<accession>H5SM23</accession>
<evidence type="ECO:0000256" key="11">
    <source>
        <dbReference type="ARBA" id="ARBA00022723"/>
    </source>
</evidence>
<keyword evidence="9 18" id="KW-0963">Cytoplasm</keyword>
<evidence type="ECO:0000256" key="3">
    <source>
        <dbReference type="ARBA" id="ARBA00001947"/>
    </source>
</evidence>
<dbReference type="EMBL" id="AP011770">
    <property type="protein sequence ID" value="BAL57209.1"/>
    <property type="molecule type" value="Genomic_DNA"/>
</dbReference>
<evidence type="ECO:0000256" key="13">
    <source>
        <dbReference type="ARBA" id="ARBA00022833"/>
    </source>
</evidence>
<evidence type="ECO:0000256" key="10">
    <source>
        <dbReference type="ARBA" id="ARBA00022605"/>
    </source>
</evidence>
<evidence type="ECO:0000256" key="9">
    <source>
        <dbReference type="ARBA" id="ARBA00022490"/>
    </source>
</evidence>
<dbReference type="AlphaFoldDB" id="H5SM23"/>
<protein>
    <recommendedName>
        <fullName evidence="8 18">3-dehydroquinate synthase</fullName>
        <shortName evidence="18">DHQS</shortName>
        <ecNumber evidence="7 18">4.2.3.4</ecNumber>
    </recommendedName>
</protein>
<evidence type="ECO:0000256" key="4">
    <source>
        <dbReference type="ARBA" id="ARBA00004496"/>
    </source>
</evidence>
<dbReference type="InterPro" id="IPR030960">
    <property type="entry name" value="DHQS/DOIS_N"/>
</dbReference>
<gene>
    <name evidence="18" type="primary">aroB</name>
    <name evidence="21" type="ORF">HGMM_F22C05C05</name>
    <name evidence="22" type="ORF">HGMM_F48D12C08</name>
</gene>
<comment type="cofactor">
    <cofactor evidence="2 18">
        <name>NAD(+)</name>
        <dbReference type="ChEBI" id="CHEBI:57540"/>
    </cofactor>
</comment>
<dbReference type="InterPro" id="IPR050071">
    <property type="entry name" value="Dehydroquinate_synthase"/>
</dbReference>
<dbReference type="SUPFAM" id="SSF56796">
    <property type="entry name" value="Dehydroquinate synthase-like"/>
    <property type="match status" value="1"/>
</dbReference>
<evidence type="ECO:0000313" key="21">
    <source>
        <dbReference type="EMBL" id="BAL54959.1"/>
    </source>
</evidence>
<dbReference type="UniPathway" id="UPA00053">
    <property type="reaction ID" value="UER00085"/>
</dbReference>
<dbReference type="CDD" id="cd08195">
    <property type="entry name" value="DHQS"/>
    <property type="match status" value="1"/>
</dbReference>
<feature type="domain" description="3-dehydroquinate synthase C-terminal" evidence="20">
    <location>
        <begin position="182"/>
        <end position="316"/>
    </location>
</feature>
<evidence type="ECO:0000256" key="12">
    <source>
        <dbReference type="ARBA" id="ARBA00022741"/>
    </source>
</evidence>
<reference evidence="22" key="2">
    <citation type="journal article" date="2012" name="PLoS ONE">
        <title>A Deeply Branching Thermophilic Bacterium with an Ancient Acetyl-CoA Pathway Dominates a Subsurface Ecosystem.</title>
        <authorList>
            <person name="Takami H."/>
            <person name="Noguchi H."/>
            <person name="Takaki Y."/>
            <person name="Uchiyama I."/>
            <person name="Toyoda A."/>
            <person name="Nishi S."/>
            <person name="Chee G.-J."/>
            <person name="Arai W."/>
            <person name="Nunoura T."/>
            <person name="Itoh T."/>
            <person name="Hattori M."/>
            <person name="Takai K."/>
        </authorList>
    </citation>
    <scope>NUCLEOTIDE SEQUENCE</scope>
</reference>
<dbReference type="InterPro" id="IPR016037">
    <property type="entry name" value="DHQ_synth_AroB"/>
</dbReference>
<comment type="cofactor">
    <cofactor evidence="3">
        <name>Zn(2+)</name>
        <dbReference type="ChEBI" id="CHEBI:29105"/>
    </cofactor>
</comment>
<dbReference type="InterPro" id="IPR056179">
    <property type="entry name" value="DHQS_C"/>
</dbReference>
<dbReference type="EC" id="4.2.3.4" evidence="7 18"/>
<organism evidence="22">
    <name type="scientific">uncultured Chloroflexota bacterium</name>
    <dbReference type="NCBI Taxonomy" id="166587"/>
    <lineage>
        <taxon>Bacteria</taxon>
        <taxon>Bacillati</taxon>
        <taxon>Chloroflexota</taxon>
        <taxon>environmental samples</taxon>
    </lineage>
</organism>
<evidence type="ECO:0000256" key="15">
    <source>
        <dbReference type="ARBA" id="ARBA00023141"/>
    </source>
</evidence>
<dbReference type="PANTHER" id="PTHR43622">
    <property type="entry name" value="3-DEHYDROQUINATE SYNTHASE"/>
    <property type="match status" value="1"/>
</dbReference>
<evidence type="ECO:0000256" key="2">
    <source>
        <dbReference type="ARBA" id="ARBA00001911"/>
    </source>
</evidence>
<keyword evidence="14 18" id="KW-0520">NAD</keyword>
<evidence type="ECO:0000259" key="20">
    <source>
        <dbReference type="Pfam" id="PF24621"/>
    </source>
</evidence>
<dbReference type="Pfam" id="PF24621">
    <property type="entry name" value="DHQS_C"/>
    <property type="match status" value="1"/>
</dbReference>
<dbReference type="GO" id="GO:0009073">
    <property type="term" value="P:aromatic amino acid family biosynthetic process"/>
    <property type="evidence" value="ECO:0007669"/>
    <property type="project" value="UniProtKB-KW"/>
</dbReference>
<dbReference type="GO" id="GO:0008652">
    <property type="term" value="P:amino acid biosynthetic process"/>
    <property type="evidence" value="ECO:0007669"/>
    <property type="project" value="UniProtKB-KW"/>
</dbReference>
<evidence type="ECO:0000256" key="5">
    <source>
        <dbReference type="ARBA" id="ARBA00004661"/>
    </source>
</evidence>
<feature type="binding site" evidence="18">
    <location>
        <position position="257"/>
    </location>
    <ligand>
        <name>Zn(2+)</name>
        <dbReference type="ChEBI" id="CHEBI:29105"/>
    </ligand>
</feature>
<dbReference type="EMBL" id="AP011705">
    <property type="protein sequence ID" value="BAL54959.1"/>
    <property type="molecule type" value="Genomic_DNA"/>
</dbReference>
<dbReference type="Pfam" id="PF01761">
    <property type="entry name" value="DHQ_synthase"/>
    <property type="match status" value="1"/>
</dbReference>
<proteinExistence type="inferred from homology"/>
<dbReference type="GO" id="GO:0046872">
    <property type="term" value="F:metal ion binding"/>
    <property type="evidence" value="ECO:0007669"/>
    <property type="project" value="UniProtKB-KW"/>
</dbReference>
<evidence type="ECO:0000256" key="8">
    <source>
        <dbReference type="ARBA" id="ARBA00017684"/>
    </source>
</evidence>
<comment type="pathway">
    <text evidence="5 18">Metabolic intermediate biosynthesis; chorismate biosynthesis; chorismate from D-erythrose 4-phosphate and phosphoenolpyruvate: step 2/7.</text>
</comment>
<dbReference type="Gene3D" id="1.20.1090.10">
    <property type="entry name" value="Dehydroquinate synthase-like - alpha domain"/>
    <property type="match status" value="1"/>
</dbReference>
<keyword evidence="15 18" id="KW-0057">Aromatic amino acid biosynthesis</keyword>
<evidence type="ECO:0000256" key="14">
    <source>
        <dbReference type="ARBA" id="ARBA00023027"/>
    </source>
</evidence>
<keyword evidence="13 18" id="KW-0862">Zinc</keyword>
<keyword evidence="10 18" id="KW-0028">Amino-acid biosynthesis</keyword>
<keyword evidence="17 18" id="KW-0170">Cobalt</keyword>
<evidence type="ECO:0000256" key="1">
    <source>
        <dbReference type="ARBA" id="ARBA00001393"/>
    </source>
</evidence>
<evidence type="ECO:0000256" key="17">
    <source>
        <dbReference type="ARBA" id="ARBA00023285"/>
    </source>
</evidence>
<dbReference type="GO" id="GO:0009423">
    <property type="term" value="P:chorismate biosynthetic process"/>
    <property type="evidence" value="ECO:0007669"/>
    <property type="project" value="UniProtKB-UniRule"/>
</dbReference>
<dbReference type="InterPro" id="IPR030963">
    <property type="entry name" value="DHQ_synth_fam"/>
</dbReference>
<evidence type="ECO:0000256" key="7">
    <source>
        <dbReference type="ARBA" id="ARBA00013031"/>
    </source>
</evidence>
<dbReference type="FunFam" id="3.40.50.1970:FF:000007">
    <property type="entry name" value="Pentafunctional AROM polypeptide"/>
    <property type="match status" value="1"/>
</dbReference>
<dbReference type="HAMAP" id="MF_00110">
    <property type="entry name" value="DHQ_synthase"/>
    <property type="match status" value="1"/>
</dbReference>
<dbReference type="PIRSF" id="PIRSF001455">
    <property type="entry name" value="DHQ_synth"/>
    <property type="match status" value="1"/>
</dbReference>
<reference evidence="22" key="1">
    <citation type="journal article" date="2005" name="Environ. Microbiol.">
        <title>Genetic and functional properties of uncultivated thermophilic crenarchaeotes from a subsurface gold mine as revealed by analysis of genome fragments.</title>
        <authorList>
            <person name="Nunoura T."/>
            <person name="Hirayama H."/>
            <person name="Takami H."/>
            <person name="Oida H."/>
            <person name="Nishi S."/>
            <person name="Shimamura S."/>
            <person name="Suzuki Y."/>
            <person name="Inagaki F."/>
            <person name="Takai K."/>
            <person name="Nealson K.H."/>
            <person name="Horikoshi K."/>
        </authorList>
    </citation>
    <scope>NUCLEOTIDE SEQUENCE</scope>
</reference>
<comment type="function">
    <text evidence="18">Catalyzes the conversion of 3-deoxy-D-arabino-heptulosonate 7-phosphate (DAHP) to dehydroquinate (DHQ).</text>
</comment>
<comment type="cofactor">
    <cofactor evidence="18">
        <name>Co(2+)</name>
        <dbReference type="ChEBI" id="CHEBI:48828"/>
    </cofactor>
    <cofactor evidence="18">
        <name>Zn(2+)</name>
        <dbReference type="ChEBI" id="CHEBI:29105"/>
    </cofactor>
    <text evidence="18">Binds 1 divalent metal cation per subunit. Can use either Co(2+) or Zn(2+).</text>
</comment>
<feature type="binding site" evidence="18">
    <location>
        <position position="152"/>
    </location>
    <ligand>
        <name>NAD(+)</name>
        <dbReference type="ChEBI" id="CHEBI:57540"/>
    </ligand>
</feature>
<evidence type="ECO:0000256" key="6">
    <source>
        <dbReference type="ARBA" id="ARBA00005412"/>
    </source>
</evidence>
<feature type="binding site" evidence="18">
    <location>
        <begin position="72"/>
        <end position="77"/>
    </location>
    <ligand>
        <name>NAD(+)</name>
        <dbReference type="ChEBI" id="CHEBI:57540"/>
    </ligand>
</feature>
<feature type="binding site" evidence="18">
    <location>
        <position position="143"/>
    </location>
    <ligand>
        <name>NAD(+)</name>
        <dbReference type="ChEBI" id="CHEBI:57540"/>
    </ligand>
</feature>
<dbReference type="GO" id="GO:0000166">
    <property type="term" value="F:nucleotide binding"/>
    <property type="evidence" value="ECO:0007669"/>
    <property type="project" value="UniProtKB-KW"/>
</dbReference>
<dbReference type="GO" id="GO:0005737">
    <property type="term" value="C:cytoplasm"/>
    <property type="evidence" value="ECO:0007669"/>
    <property type="project" value="UniProtKB-SubCell"/>
</dbReference>
<evidence type="ECO:0000259" key="19">
    <source>
        <dbReference type="Pfam" id="PF01761"/>
    </source>
</evidence>
<feature type="binding site" evidence="18">
    <location>
        <position position="241"/>
    </location>
    <ligand>
        <name>Zn(2+)</name>
        <dbReference type="ChEBI" id="CHEBI:29105"/>
    </ligand>
</feature>
<comment type="caution">
    <text evidence="18">Lacks conserved residue(s) required for the propagation of feature annotation.</text>
</comment>
<comment type="subcellular location">
    <subcellularLocation>
        <location evidence="4 18">Cytoplasm</location>
    </subcellularLocation>
</comment>
<feature type="binding site" evidence="18">
    <location>
        <begin position="130"/>
        <end position="131"/>
    </location>
    <ligand>
        <name>NAD(+)</name>
        <dbReference type="ChEBI" id="CHEBI:57540"/>
    </ligand>
</feature>
<comment type="similarity">
    <text evidence="6 18">Belongs to the sugar phosphate cyclases superfamily. Dehydroquinate synthase family.</text>
</comment>
<keyword evidence="11 18" id="KW-0479">Metal-binding</keyword>
<dbReference type="PANTHER" id="PTHR43622:SF7">
    <property type="entry name" value="3-DEHYDROQUINATE SYNTHASE, CHLOROPLASTIC"/>
    <property type="match status" value="1"/>
</dbReference>
<feature type="domain" description="3-dehydroquinate synthase N-terminal" evidence="19">
    <location>
        <begin position="68"/>
        <end position="180"/>
    </location>
</feature>
<comment type="catalytic activity">
    <reaction evidence="1 18">
        <text>7-phospho-2-dehydro-3-deoxy-D-arabino-heptonate = 3-dehydroquinate + phosphate</text>
        <dbReference type="Rhea" id="RHEA:21968"/>
        <dbReference type="ChEBI" id="CHEBI:32364"/>
        <dbReference type="ChEBI" id="CHEBI:43474"/>
        <dbReference type="ChEBI" id="CHEBI:58394"/>
        <dbReference type="EC" id="4.2.3.4"/>
    </reaction>
</comment>
<evidence type="ECO:0000256" key="16">
    <source>
        <dbReference type="ARBA" id="ARBA00023239"/>
    </source>
</evidence>
<name>H5SM23_9CHLR</name>
<dbReference type="NCBIfam" id="TIGR01357">
    <property type="entry name" value="aroB"/>
    <property type="match status" value="1"/>
</dbReference>
<feature type="binding site" evidence="18">
    <location>
        <position position="185"/>
    </location>
    <ligand>
        <name>Zn(2+)</name>
        <dbReference type="ChEBI" id="CHEBI:29105"/>
    </ligand>
</feature>
<evidence type="ECO:0000313" key="22">
    <source>
        <dbReference type="EMBL" id="BAL57209.1"/>
    </source>
</evidence>
<sequence>MEKPILSVPPTSSAQAIPLYLGDGLLETLLPELLEGEGFSAVFIVTNETLAPLYGNRLAERVKGARLLVVPDGERFKTLETAASLYQQLLEAGADRKSVLVALGGGVIGDLTGFVAATFLRGLPFIQVPTSLLAMVDASLGGKTGVDLPIGKNLVGAFKDPLAIVSDLEVLHTLPQIEFRNGLAEVLKAGLIGDRHLFACLEAGEVEQLKEIVLAAVRVKVDILSRDPLEQGERAFLNLGHTFAHAIEQATRYRVPHGQAVAVGLRAAAWLSERLGFASDGLLARVERALSRLGLRSAVPEAQVEEMLQAMQYDKKRQQRQLRFVLLKSIGQPFITSEAPPEALREVLEVIREHPGR</sequence>
<keyword evidence="16 18" id="KW-0456">Lyase</keyword>
<evidence type="ECO:0000256" key="18">
    <source>
        <dbReference type="HAMAP-Rule" id="MF_00110"/>
    </source>
</evidence>
<dbReference type="Gene3D" id="3.40.50.1970">
    <property type="match status" value="1"/>
</dbReference>
<dbReference type="GO" id="GO:0003856">
    <property type="term" value="F:3-dehydroquinate synthase activity"/>
    <property type="evidence" value="ECO:0007669"/>
    <property type="project" value="UniProtKB-UniRule"/>
</dbReference>